<name>A0A9P8LBW3_9PEZI</name>
<organism evidence="2 3">
    <name type="scientific">Trichoglossum hirsutum</name>
    <dbReference type="NCBI Taxonomy" id="265104"/>
    <lineage>
        <taxon>Eukaryota</taxon>
        <taxon>Fungi</taxon>
        <taxon>Dikarya</taxon>
        <taxon>Ascomycota</taxon>
        <taxon>Pezizomycotina</taxon>
        <taxon>Geoglossomycetes</taxon>
        <taxon>Geoglossales</taxon>
        <taxon>Geoglossaceae</taxon>
        <taxon>Trichoglossum</taxon>
    </lineage>
</organism>
<proteinExistence type="predicted"/>
<protein>
    <submittedName>
        <fullName evidence="2">Uncharacterized protein</fullName>
    </submittedName>
</protein>
<dbReference type="AlphaFoldDB" id="A0A9P8LBW3"/>
<feature type="compositionally biased region" description="Low complexity" evidence="1">
    <location>
        <begin position="40"/>
        <end position="66"/>
    </location>
</feature>
<accession>A0A9P8LBW3</accession>
<keyword evidence="3" id="KW-1185">Reference proteome</keyword>
<comment type="caution">
    <text evidence="2">The sequence shown here is derived from an EMBL/GenBank/DDBJ whole genome shotgun (WGS) entry which is preliminary data.</text>
</comment>
<sequence>MEQPNSDTIDKAIADISQRISLLKDKYAIGRNAPIMGKFQTPQKQQQQFHQQLQQHQKQTTQQQTLKQHHELQRQMLLQHHELQRHQQQTAHQHQQLQQQMLKQYNQLQQQMRHQYQQTVQTMPQLQSVLYQVEQLIQLRRHNLLDPDIR</sequence>
<dbReference type="Proteomes" id="UP000750711">
    <property type="component" value="Unassembled WGS sequence"/>
</dbReference>
<reference evidence="2" key="1">
    <citation type="submission" date="2021-03" db="EMBL/GenBank/DDBJ databases">
        <title>Comparative genomics and phylogenomic investigation of the class Geoglossomycetes provide insights into ecological specialization and systematics.</title>
        <authorList>
            <person name="Melie T."/>
            <person name="Pirro S."/>
            <person name="Miller A.N."/>
            <person name="Quandt A."/>
        </authorList>
    </citation>
    <scope>NUCLEOTIDE SEQUENCE</scope>
    <source>
        <strain evidence="2">CAQ_001_2017</strain>
    </source>
</reference>
<evidence type="ECO:0000313" key="2">
    <source>
        <dbReference type="EMBL" id="KAH0559405.1"/>
    </source>
</evidence>
<evidence type="ECO:0000313" key="3">
    <source>
        <dbReference type="Proteomes" id="UP000750711"/>
    </source>
</evidence>
<evidence type="ECO:0000256" key="1">
    <source>
        <dbReference type="SAM" id="MobiDB-lite"/>
    </source>
</evidence>
<feature type="region of interest" description="Disordered" evidence="1">
    <location>
        <begin position="40"/>
        <end position="69"/>
    </location>
</feature>
<gene>
    <name evidence="2" type="ORF">GP486_004083</name>
</gene>
<dbReference type="EMBL" id="JAGHQM010000606">
    <property type="protein sequence ID" value="KAH0559405.1"/>
    <property type="molecule type" value="Genomic_DNA"/>
</dbReference>